<name>A0AC34RBM6_9BILA</name>
<accession>A0AC34RBM6</accession>
<evidence type="ECO:0000313" key="1">
    <source>
        <dbReference type="Proteomes" id="UP000887576"/>
    </source>
</evidence>
<reference evidence="2" key="1">
    <citation type="submission" date="2025-08" db="UniProtKB">
        <authorList>
            <consortium name="WormBaseParasite"/>
        </authorList>
    </citation>
    <scope>IDENTIFICATION</scope>
</reference>
<organism evidence="1 2">
    <name type="scientific">Panagrolaimus sp. JU765</name>
    <dbReference type="NCBI Taxonomy" id="591449"/>
    <lineage>
        <taxon>Eukaryota</taxon>
        <taxon>Metazoa</taxon>
        <taxon>Ecdysozoa</taxon>
        <taxon>Nematoda</taxon>
        <taxon>Chromadorea</taxon>
        <taxon>Rhabditida</taxon>
        <taxon>Tylenchina</taxon>
        <taxon>Panagrolaimomorpha</taxon>
        <taxon>Panagrolaimoidea</taxon>
        <taxon>Panagrolaimidae</taxon>
        <taxon>Panagrolaimus</taxon>
    </lineage>
</organism>
<dbReference type="Proteomes" id="UP000887576">
    <property type="component" value="Unplaced"/>
</dbReference>
<dbReference type="WBParaSite" id="JU765_v2.g5247.t2">
    <property type="protein sequence ID" value="JU765_v2.g5247.t2"/>
    <property type="gene ID" value="JU765_v2.g5247"/>
</dbReference>
<protein>
    <submittedName>
        <fullName evidence="2">C3H1-type domain-containing protein</fullName>
    </submittedName>
</protein>
<sequence length="235" mass="27086">MSEIVERLRGKFAKFDEDSLVLFDKIIKHGSDSETMKSSDNELEDGEILDIEDDQDQNVPISVEESSPSSIIQLTPEKPLEIDVESITDQFEVEDDSNVDKSKVLCRFYREGFCKHGTLCHYSHSPAVSSRQPILCSFYANGNCFKREKCNLLHAEYPCIDFHRGLCRASFCRYSHLPLNDYTQEIFDKATKPKPLLYENTCKPSLLGTPGTPRRFSRKSDRFYPYKREIHPAQQ</sequence>
<proteinExistence type="predicted"/>
<evidence type="ECO:0000313" key="2">
    <source>
        <dbReference type="WBParaSite" id="JU765_v2.g5247.t2"/>
    </source>
</evidence>